<dbReference type="AlphaFoldDB" id="A0A0F9MAS1"/>
<sequence>KCPSSGVGDPYWDFGWTNLRHCDQVKFVVGTIEDLMFVEEFLKRFPDLMAEVVLSPMSGPLVQEGPADWRRHVAEFCKTLQVSNPVQQVRMSLQLHRILWGNKQGV</sequence>
<reference evidence="1" key="1">
    <citation type="journal article" date="2015" name="Nature">
        <title>Complex archaea that bridge the gap between prokaryotes and eukaryotes.</title>
        <authorList>
            <person name="Spang A."/>
            <person name="Saw J.H."/>
            <person name="Jorgensen S.L."/>
            <person name="Zaremba-Niedzwiedzka K."/>
            <person name="Martijn J."/>
            <person name="Lind A.E."/>
            <person name="van Eijk R."/>
            <person name="Schleper C."/>
            <person name="Guy L."/>
            <person name="Ettema T.J."/>
        </authorList>
    </citation>
    <scope>NUCLEOTIDE SEQUENCE</scope>
</reference>
<accession>A0A0F9MAS1</accession>
<proteinExistence type="predicted"/>
<feature type="non-terminal residue" evidence="1">
    <location>
        <position position="1"/>
    </location>
</feature>
<gene>
    <name evidence="1" type="ORF">LCGC14_1407200</name>
</gene>
<comment type="caution">
    <text evidence="1">The sequence shown here is derived from an EMBL/GenBank/DDBJ whole genome shotgun (WGS) entry which is preliminary data.</text>
</comment>
<protein>
    <submittedName>
        <fullName evidence="1">Uncharacterized protein</fullName>
    </submittedName>
</protein>
<evidence type="ECO:0000313" key="1">
    <source>
        <dbReference type="EMBL" id="KKM73770.1"/>
    </source>
</evidence>
<dbReference type="EMBL" id="LAZR01009249">
    <property type="protein sequence ID" value="KKM73770.1"/>
    <property type="molecule type" value="Genomic_DNA"/>
</dbReference>
<organism evidence="1">
    <name type="scientific">marine sediment metagenome</name>
    <dbReference type="NCBI Taxonomy" id="412755"/>
    <lineage>
        <taxon>unclassified sequences</taxon>
        <taxon>metagenomes</taxon>
        <taxon>ecological metagenomes</taxon>
    </lineage>
</organism>
<name>A0A0F9MAS1_9ZZZZ</name>